<organism evidence="1 2">
    <name type="scientific">Candidatus Gemmiger avistercoris</name>
    <dbReference type="NCBI Taxonomy" id="2838606"/>
    <lineage>
        <taxon>Bacteria</taxon>
        <taxon>Bacillati</taxon>
        <taxon>Bacillota</taxon>
        <taxon>Clostridia</taxon>
        <taxon>Eubacteriales</taxon>
        <taxon>Gemmiger</taxon>
    </lineage>
</organism>
<sequence>MPDGPEAGGLPGSAGFQNPNLAKGIEFVLDMHLAGFLFGHGNSHALNNSAGRQHSLLPPLDCLPAKADGGAGGGAYAPFILTARWLGWLC</sequence>
<proteinExistence type="predicted"/>
<dbReference type="Proteomes" id="UP000824105">
    <property type="component" value="Unassembled WGS sequence"/>
</dbReference>
<reference evidence="1" key="1">
    <citation type="journal article" date="2021" name="PeerJ">
        <title>Extensive microbial diversity within the chicken gut microbiome revealed by metagenomics and culture.</title>
        <authorList>
            <person name="Gilroy R."/>
            <person name="Ravi A."/>
            <person name="Getino M."/>
            <person name="Pursley I."/>
            <person name="Horton D.L."/>
            <person name="Alikhan N.F."/>
            <person name="Baker D."/>
            <person name="Gharbi K."/>
            <person name="Hall N."/>
            <person name="Watson M."/>
            <person name="Adriaenssens E.M."/>
            <person name="Foster-Nyarko E."/>
            <person name="Jarju S."/>
            <person name="Secka A."/>
            <person name="Antonio M."/>
            <person name="Oren A."/>
            <person name="Chaudhuri R.R."/>
            <person name="La Ragione R."/>
            <person name="Hildebrand F."/>
            <person name="Pallen M.J."/>
        </authorList>
    </citation>
    <scope>NUCLEOTIDE SEQUENCE</scope>
    <source>
        <strain evidence="1">CHK188-11489</strain>
    </source>
</reference>
<reference evidence="1" key="2">
    <citation type="submission" date="2021-04" db="EMBL/GenBank/DDBJ databases">
        <authorList>
            <person name="Gilroy R."/>
        </authorList>
    </citation>
    <scope>NUCLEOTIDE SEQUENCE</scope>
    <source>
        <strain evidence="1">CHK188-11489</strain>
    </source>
</reference>
<comment type="caution">
    <text evidence="1">The sequence shown here is derived from an EMBL/GenBank/DDBJ whole genome shotgun (WGS) entry which is preliminary data.</text>
</comment>
<dbReference type="EMBL" id="DXBF01000034">
    <property type="protein sequence ID" value="HIZ61936.1"/>
    <property type="molecule type" value="Genomic_DNA"/>
</dbReference>
<evidence type="ECO:0000313" key="1">
    <source>
        <dbReference type="EMBL" id="HIZ61936.1"/>
    </source>
</evidence>
<name>A0A9D2FJZ5_9FIRM</name>
<dbReference type="AlphaFoldDB" id="A0A9D2FJZ5"/>
<gene>
    <name evidence="1" type="ORF">H9724_04110</name>
</gene>
<evidence type="ECO:0000313" key="2">
    <source>
        <dbReference type="Proteomes" id="UP000824105"/>
    </source>
</evidence>
<accession>A0A9D2FJZ5</accession>
<protein>
    <submittedName>
        <fullName evidence="1">Uncharacterized protein</fullName>
    </submittedName>
</protein>